<gene>
    <name evidence="1" type="ORF">CEPIT_LOCUS26714</name>
</gene>
<accession>A0AAV0ENG6</accession>
<dbReference type="Proteomes" id="UP001152523">
    <property type="component" value="Unassembled WGS sequence"/>
</dbReference>
<comment type="caution">
    <text evidence="1">The sequence shown here is derived from an EMBL/GenBank/DDBJ whole genome shotgun (WGS) entry which is preliminary data.</text>
</comment>
<reference evidence="1" key="1">
    <citation type="submission" date="2022-07" db="EMBL/GenBank/DDBJ databases">
        <authorList>
            <person name="Macas J."/>
            <person name="Novak P."/>
            <person name="Neumann P."/>
        </authorList>
    </citation>
    <scope>NUCLEOTIDE SEQUENCE</scope>
</reference>
<protein>
    <recommendedName>
        <fullName evidence="3">RNase H type-1 domain-containing protein</fullName>
    </recommendedName>
</protein>
<evidence type="ECO:0000313" key="1">
    <source>
        <dbReference type="EMBL" id="CAH9125376.1"/>
    </source>
</evidence>
<feature type="non-terminal residue" evidence="1">
    <location>
        <position position="151"/>
    </location>
</feature>
<sequence length="151" mass="17191">MGHPSSWVIQLLSVSQNKGIICWFIWKTYSGLIWGSLTGIPTAENTIWQIKLYTQNWVLSMSNMKLRTIDKILYEERLIPEGYHLAQRILKPIRWIKPKNGLKLNIDAAFIPGRASGGAILRNERGKMLRAISFPVAADSSLEAEWKALIQ</sequence>
<name>A0AAV0ENG6_9ASTE</name>
<dbReference type="AlphaFoldDB" id="A0AAV0ENG6"/>
<keyword evidence="2" id="KW-1185">Reference proteome</keyword>
<dbReference type="EMBL" id="CAMAPF010000936">
    <property type="protein sequence ID" value="CAH9125376.1"/>
    <property type="molecule type" value="Genomic_DNA"/>
</dbReference>
<evidence type="ECO:0000313" key="2">
    <source>
        <dbReference type="Proteomes" id="UP001152523"/>
    </source>
</evidence>
<organism evidence="1 2">
    <name type="scientific">Cuscuta epithymum</name>
    <dbReference type="NCBI Taxonomy" id="186058"/>
    <lineage>
        <taxon>Eukaryota</taxon>
        <taxon>Viridiplantae</taxon>
        <taxon>Streptophyta</taxon>
        <taxon>Embryophyta</taxon>
        <taxon>Tracheophyta</taxon>
        <taxon>Spermatophyta</taxon>
        <taxon>Magnoliopsida</taxon>
        <taxon>eudicotyledons</taxon>
        <taxon>Gunneridae</taxon>
        <taxon>Pentapetalae</taxon>
        <taxon>asterids</taxon>
        <taxon>lamiids</taxon>
        <taxon>Solanales</taxon>
        <taxon>Convolvulaceae</taxon>
        <taxon>Cuscuteae</taxon>
        <taxon>Cuscuta</taxon>
        <taxon>Cuscuta subgen. Cuscuta</taxon>
    </lineage>
</organism>
<proteinExistence type="predicted"/>
<evidence type="ECO:0008006" key="3">
    <source>
        <dbReference type="Google" id="ProtNLM"/>
    </source>
</evidence>